<dbReference type="EMBL" id="AP024421">
    <property type="protein sequence ID" value="BCR90580.1"/>
    <property type="molecule type" value="Genomic_DNA"/>
</dbReference>
<dbReference type="RefSeq" id="XP_043139102.1">
    <property type="nucleotide sequence ID" value="XM_043281644.1"/>
</dbReference>
<accession>A0A7R7VTS4</accession>
<keyword evidence="2" id="KW-1185">Reference proteome</keyword>
<gene>
    <name evidence="1" type="ORF">ACHE_60466A</name>
</gene>
<sequence>MLGTIGDVIATSGKAISGKRIMDWALIRLVEKSSSSLCVQQDVRRPRSPIPITLWRHRGSRTARVPDCSIRLPGKGWYAKLGRTTGVTSGLCNKALTYYNWKEKSTIQYGYRGKVYTRPIY</sequence>
<evidence type="ECO:0000313" key="1">
    <source>
        <dbReference type="EMBL" id="BCR90580.1"/>
    </source>
</evidence>
<dbReference type="AlphaFoldDB" id="A0A7R7VTS4"/>
<protein>
    <submittedName>
        <fullName evidence="1">Uncharacterized protein</fullName>
    </submittedName>
</protein>
<name>A0A7R7VTS4_ASPCH</name>
<reference evidence="1" key="2">
    <citation type="submission" date="2021-02" db="EMBL/GenBank/DDBJ databases">
        <title>Aspergillus chevalieri M1 genome sequence.</title>
        <authorList>
            <person name="Kadooka C."/>
            <person name="Mori K."/>
            <person name="Futagami T."/>
        </authorList>
    </citation>
    <scope>NUCLEOTIDE SEQUENCE</scope>
    <source>
        <strain evidence="1">M1</strain>
    </source>
</reference>
<proteinExistence type="predicted"/>
<dbReference type="GeneID" id="66984938"/>
<dbReference type="Proteomes" id="UP000637239">
    <property type="component" value="Chromosome 6"/>
</dbReference>
<dbReference type="KEGG" id="ache:ACHE_60466A"/>
<organism evidence="1 2">
    <name type="scientific">Aspergillus chevalieri</name>
    <name type="common">Eurotium chevalieri</name>
    <dbReference type="NCBI Taxonomy" id="182096"/>
    <lineage>
        <taxon>Eukaryota</taxon>
        <taxon>Fungi</taxon>
        <taxon>Dikarya</taxon>
        <taxon>Ascomycota</taxon>
        <taxon>Pezizomycotina</taxon>
        <taxon>Eurotiomycetes</taxon>
        <taxon>Eurotiomycetidae</taxon>
        <taxon>Eurotiales</taxon>
        <taxon>Aspergillaceae</taxon>
        <taxon>Aspergillus</taxon>
        <taxon>Aspergillus subgen. Aspergillus</taxon>
    </lineage>
</organism>
<evidence type="ECO:0000313" key="2">
    <source>
        <dbReference type="Proteomes" id="UP000637239"/>
    </source>
</evidence>
<reference evidence="1" key="1">
    <citation type="submission" date="2021-01" db="EMBL/GenBank/DDBJ databases">
        <authorList>
            <consortium name="Aspergillus chevalieri M1 genome sequencing consortium"/>
            <person name="Kazuki M."/>
            <person name="Futagami T."/>
        </authorList>
    </citation>
    <scope>NUCLEOTIDE SEQUENCE</scope>
    <source>
        <strain evidence="1">M1</strain>
    </source>
</reference>